<keyword evidence="3" id="KW-1185">Reference proteome</keyword>
<evidence type="ECO:0000313" key="2">
    <source>
        <dbReference type="EnsemblPlants" id="TuG1812G0700003283.01.T01"/>
    </source>
</evidence>
<protein>
    <submittedName>
        <fullName evidence="2">Uncharacterized protein</fullName>
    </submittedName>
</protein>
<reference evidence="2" key="3">
    <citation type="submission" date="2022-06" db="UniProtKB">
        <authorList>
            <consortium name="EnsemblPlants"/>
        </authorList>
    </citation>
    <scope>IDENTIFICATION</scope>
</reference>
<organism evidence="2 3">
    <name type="scientific">Triticum urartu</name>
    <name type="common">Red wild einkorn</name>
    <name type="synonym">Crithodium urartu</name>
    <dbReference type="NCBI Taxonomy" id="4572"/>
    <lineage>
        <taxon>Eukaryota</taxon>
        <taxon>Viridiplantae</taxon>
        <taxon>Streptophyta</taxon>
        <taxon>Embryophyta</taxon>
        <taxon>Tracheophyta</taxon>
        <taxon>Spermatophyta</taxon>
        <taxon>Magnoliopsida</taxon>
        <taxon>Liliopsida</taxon>
        <taxon>Poales</taxon>
        <taxon>Poaceae</taxon>
        <taxon>BOP clade</taxon>
        <taxon>Pooideae</taxon>
        <taxon>Triticodae</taxon>
        <taxon>Triticeae</taxon>
        <taxon>Triticinae</taxon>
        <taxon>Triticum</taxon>
    </lineage>
</organism>
<reference evidence="2" key="2">
    <citation type="submission" date="2018-03" db="EMBL/GenBank/DDBJ databases">
        <title>The Triticum urartu genome reveals the dynamic nature of wheat genome evolution.</title>
        <authorList>
            <person name="Ling H."/>
            <person name="Ma B."/>
            <person name="Shi X."/>
            <person name="Liu H."/>
            <person name="Dong L."/>
            <person name="Sun H."/>
            <person name="Cao Y."/>
            <person name="Gao Q."/>
            <person name="Zheng S."/>
            <person name="Li Y."/>
            <person name="Yu Y."/>
            <person name="Du H."/>
            <person name="Qi M."/>
            <person name="Li Y."/>
            <person name="Yu H."/>
            <person name="Cui Y."/>
            <person name="Wang N."/>
            <person name="Chen C."/>
            <person name="Wu H."/>
            <person name="Zhao Y."/>
            <person name="Zhang J."/>
            <person name="Li Y."/>
            <person name="Zhou W."/>
            <person name="Zhang B."/>
            <person name="Hu W."/>
            <person name="Eijk M."/>
            <person name="Tang J."/>
            <person name="Witsenboer H."/>
            <person name="Zhao S."/>
            <person name="Li Z."/>
            <person name="Zhang A."/>
            <person name="Wang D."/>
            <person name="Liang C."/>
        </authorList>
    </citation>
    <scope>NUCLEOTIDE SEQUENCE [LARGE SCALE GENOMIC DNA]</scope>
    <source>
        <strain evidence="2">cv. G1812</strain>
    </source>
</reference>
<evidence type="ECO:0000256" key="1">
    <source>
        <dbReference type="SAM" id="MobiDB-lite"/>
    </source>
</evidence>
<reference evidence="3" key="1">
    <citation type="journal article" date="2013" name="Nature">
        <title>Draft genome of the wheat A-genome progenitor Triticum urartu.</title>
        <authorList>
            <person name="Ling H.Q."/>
            <person name="Zhao S."/>
            <person name="Liu D."/>
            <person name="Wang J."/>
            <person name="Sun H."/>
            <person name="Zhang C."/>
            <person name="Fan H."/>
            <person name="Li D."/>
            <person name="Dong L."/>
            <person name="Tao Y."/>
            <person name="Gao C."/>
            <person name="Wu H."/>
            <person name="Li Y."/>
            <person name="Cui Y."/>
            <person name="Guo X."/>
            <person name="Zheng S."/>
            <person name="Wang B."/>
            <person name="Yu K."/>
            <person name="Liang Q."/>
            <person name="Yang W."/>
            <person name="Lou X."/>
            <person name="Chen J."/>
            <person name="Feng M."/>
            <person name="Jian J."/>
            <person name="Zhang X."/>
            <person name="Luo G."/>
            <person name="Jiang Y."/>
            <person name="Liu J."/>
            <person name="Wang Z."/>
            <person name="Sha Y."/>
            <person name="Zhang B."/>
            <person name="Wu H."/>
            <person name="Tang D."/>
            <person name="Shen Q."/>
            <person name="Xue P."/>
            <person name="Zou S."/>
            <person name="Wang X."/>
            <person name="Liu X."/>
            <person name="Wang F."/>
            <person name="Yang Y."/>
            <person name="An X."/>
            <person name="Dong Z."/>
            <person name="Zhang K."/>
            <person name="Zhang X."/>
            <person name="Luo M.C."/>
            <person name="Dvorak J."/>
            <person name="Tong Y."/>
            <person name="Wang J."/>
            <person name="Yang H."/>
            <person name="Li Z."/>
            <person name="Wang D."/>
            <person name="Zhang A."/>
            <person name="Wang J."/>
        </authorList>
    </citation>
    <scope>NUCLEOTIDE SEQUENCE</scope>
    <source>
        <strain evidence="3">cv. G1812</strain>
    </source>
</reference>
<evidence type="ECO:0000313" key="3">
    <source>
        <dbReference type="Proteomes" id="UP000015106"/>
    </source>
</evidence>
<dbReference type="AlphaFoldDB" id="A0A8R7V3H9"/>
<gene>
    <name evidence="2" type="primary">LOC125520625</name>
</gene>
<dbReference type="GeneID" id="125520625"/>
<proteinExistence type="predicted"/>
<dbReference type="KEGG" id="tua:125520625"/>
<dbReference type="Gramene" id="TuG1812G0700003283.01.T01">
    <property type="protein sequence ID" value="TuG1812G0700003283.01.T01"/>
    <property type="gene ID" value="TuG1812G0700003283.01"/>
</dbReference>
<feature type="region of interest" description="Disordered" evidence="1">
    <location>
        <begin position="1"/>
        <end position="82"/>
    </location>
</feature>
<feature type="compositionally biased region" description="Low complexity" evidence="1">
    <location>
        <begin position="9"/>
        <end position="22"/>
    </location>
</feature>
<accession>A0A8R7V3H9</accession>
<dbReference type="RefSeq" id="XP_048541545.1">
    <property type="nucleotide sequence ID" value="XM_048685588.1"/>
</dbReference>
<dbReference type="Proteomes" id="UP000015106">
    <property type="component" value="Chromosome 7"/>
</dbReference>
<dbReference type="EnsemblPlants" id="TuG1812G0700003283.01.T01">
    <property type="protein sequence ID" value="TuG1812G0700003283.01.T01"/>
    <property type="gene ID" value="TuG1812G0700003283.01"/>
</dbReference>
<sequence length="219" mass="24068">MPCNRRPSTKSTGSTDTGSCTTVKEADPPLVLDPSSNTEVFLRRPVRTSLPQPRSASKAAGSARMARGTATTYPQCDLLPPHELNPSPNYSLRQPTLHGFPRQPSHQFASARARAVLPAGRAVHLARPYETVVTFSLRRGEEIRRSPTVVEAVATTRVNNSEIPPLGCTAVQFWWAPLSSDRRVCSAVRWRGSHHWTPAVLFPSHELGRPCSAQELEDD</sequence>
<name>A0A8R7V3H9_TRIUA</name>